<dbReference type="OrthoDB" id="14664at2"/>
<evidence type="ECO:0000256" key="7">
    <source>
        <dbReference type="ARBA" id="ARBA00023306"/>
    </source>
</evidence>
<accession>A0A1N6U9Y3</accession>
<evidence type="ECO:0000256" key="5">
    <source>
        <dbReference type="ARBA" id="ARBA00022989"/>
    </source>
</evidence>
<keyword evidence="4 10" id="KW-0812">Transmembrane</keyword>
<dbReference type="InterPro" id="IPR011922">
    <property type="entry name" value="Cell_div_FtsL"/>
</dbReference>
<feature type="coiled-coil region" evidence="9">
    <location>
        <begin position="57"/>
        <end position="84"/>
    </location>
</feature>
<evidence type="ECO:0000256" key="9">
    <source>
        <dbReference type="SAM" id="Coils"/>
    </source>
</evidence>
<evidence type="ECO:0000256" key="3">
    <source>
        <dbReference type="ARBA" id="ARBA00022618"/>
    </source>
</evidence>
<evidence type="ECO:0000256" key="10">
    <source>
        <dbReference type="SAM" id="Phobius"/>
    </source>
</evidence>
<evidence type="ECO:0000313" key="11">
    <source>
        <dbReference type="EMBL" id="OXS78466.1"/>
    </source>
</evidence>
<dbReference type="STRING" id="1017273.SAMN05443094_103204"/>
<keyword evidence="3 12" id="KW-0132">Cell division</keyword>
<evidence type="ECO:0000256" key="1">
    <source>
        <dbReference type="ARBA" id="ARBA00004401"/>
    </source>
</evidence>
<protein>
    <recommendedName>
        <fullName evidence="8">Cell division protein FtsL</fullName>
    </recommendedName>
</protein>
<keyword evidence="2" id="KW-1003">Cell membrane</keyword>
<sequence length="116" mass="13348">MNNTAKQPIVEQPKKASIKQKKVSRSFFTPGEKILFLVFVLTVCFMCAKLISTQAAIYETNKEIQIVERQIQDQERVNKDLDIQISEESTYEKIQERAKAMGLDLTDKNIKVVEPK</sequence>
<dbReference type="AlphaFoldDB" id="A0A1N6U9Y3"/>
<evidence type="ECO:0000256" key="6">
    <source>
        <dbReference type="ARBA" id="ARBA00023136"/>
    </source>
</evidence>
<proteinExistence type="predicted"/>
<organism evidence="12 13">
    <name type="scientific">Domibacillus enclensis</name>
    <dbReference type="NCBI Taxonomy" id="1017273"/>
    <lineage>
        <taxon>Bacteria</taxon>
        <taxon>Bacillati</taxon>
        <taxon>Bacillota</taxon>
        <taxon>Bacilli</taxon>
        <taxon>Bacillales</taxon>
        <taxon>Bacillaceae</taxon>
        <taxon>Domibacillus</taxon>
    </lineage>
</organism>
<dbReference type="NCBIfam" id="TIGR02209">
    <property type="entry name" value="ftsL_broad"/>
    <property type="match status" value="1"/>
</dbReference>
<dbReference type="GO" id="GO:0051301">
    <property type="term" value="P:cell division"/>
    <property type="evidence" value="ECO:0007669"/>
    <property type="project" value="UniProtKB-KW"/>
</dbReference>
<name>A0A1N6U9Y3_9BACI</name>
<dbReference type="EMBL" id="MWSK01000003">
    <property type="protein sequence ID" value="OXS78466.1"/>
    <property type="molecule type" value="Genomic_DNA"/>
</dbReference>
<comment type="subcellular location">
    <subcellularLocation>
        <location evidence="1">Cell membrane</location>
        <topology evidence="1">Single-pass type II membrane protein</topology>
    </subcellularLocation>
</comment>
<feature type="transmembrane region" description="Helical" evidence="10">
    <location>
        <begin position="34"/>
        <end position="52"/>
    </location>
</feature>
<dbReference type="EMBL" id="FTLX01000003">
    <property type="protein sequence ID" value="SIQ62116.1"/>
    <property type="molecule type" value="Genomic_DNA"/>
</dbReference>
<reference evidence="12 13" key="1">
    <citation type="submission" date="2017-01" db="EMBL/GenBank/DDBJ databases">
        <authorList>
            <person name="Mah S.A."/>
            <person name="Swanson W.J."/>
            <person name="Moy G.W."/>
            <person name="Vacquier V.D."/>
        </authorList>
    </citation>
    <scope>NUCLEOTIDE SEQUENCE [LARGE SCALE GENOMIC DNA]</scope>
    <source>
        <strain evidence="12 13">NIO-1016</strain>
    </source>
</reference>
<keyword evidence="5 10" id="KW-1133">Transmembrane helix</keyword>
<keyword evidence="6 10" id="KW-0472">Membrane</keyword>
<gene>
    <name evidence="11" type="ORF">B1B05_07635</name>
    <name evidence="12" type="ORF">SAMN05443094_103204</name>
</gene>
<evidence type="ECO:0000256" key="4">
    <source>
        <dbReference type="ARBA" id="ARBA00022692"/>
    </source>
</evidence>
<evidence type="ECO:0000256" key="8">
    <source>
        <dbReference type="NCBIfam" id="TIGR02209"/>
    </source>
</evidence>
<evidence type="ECO:0000313" key="12">
    <source>
        <dbReference type="EMBL" id="SIQ62116.1"/>
    </source>
</evidence>
<dbReference type="GO" id="GO:0005886">
    <property type="term" value="C:plasma membrane"/>
    <property type="evidence" value="ECO:0007669"/>
    <property type="project" value="UniProtKB-SubCell"/>
</dbReference>
<evidence type="ECO:0000313" key="13">
    <source>
        <dbReference type="Proteomes" id="UP000186385"/>
    </source>
</evidence>
<keyword evidence="7" id="KW-0131">Cell cycle</keyword>
<evidence type="ECO:0000313" key="14">
    <source>
        <dbReference type="Proteomes" id="UP000215545"/>
    </source>
</evidence>
<dbReference type="Proteomes" id="UP000186385">
    <property type="component" value="Unassembled WGS sequence"/>
</dbReference>
<reference evidence="14" key="2">
    <citation type="submission" date="2017-03" db="EMBL/GenBank/DDBJ databases">
        <title>Bacillus sp. V-88(T) DSM27956, whole genome shotgun sequencing project.</title>
        <authorList>
            <person name="Dastager S.G."/>
            <person name="Neurgaonkar P.S."/>
            <person name="Dharne M.S."/>
        </authorList>
    </citation>
    <scope>NUCLEOTIDE SEQUENCE [LARGE SCALE GENOMIC DNA]</scope>
    <source>
        <strain evidence="14">DSM 25145</strain>
    </source>
</reference>
<reference evidence="11" key="3">
    <citation type="submission" date="2017-03" db="EMBL/GenBank/DDBJ databases">
        <authorList>
            <person name="Dastager S.G."/>
            <person name="Neurgaonkar P.S."/>
            <person name="Dharne M.S."/>
        </authorList>
    </citation>
    <scope>NUCLEOTIDE SEQUENCE</scope>
    <source>
        <strain evidence="11">DSM 25145</strain>
    </source>
</reference>
<evidence type="ECO:0000256" key="2">
    <source>
        <dbReference type="ARBA" id="ARBA00022475"/>
    </source>
</evidence>
<dbReference type="RefSeq" id="WP_045851454.1">
    <property type="nucleotide sequence ID" value="NZ_FTLX01000003.1"/>
</dbReference>
<keyword evidence="14" id="KW-1185">Reference proteome</keyword>
<dbReference type="Proteomes" id="UP000215545">
    <property type="component" value="Unassembled WGS sequence"/>
</dbReference>
<keyword evidence="9" id="KW-0175">Coiled coil</keyword>